<evidence type="ECO:0000313" key="2">
    <source>
        <dbReference type="EMBL" id="KAE8352282.1"/>
    </source>
</evidence>
<evidence type="ECO:0000313" key="3">
    <source>
        <dbReference type="Proteomes" id="UP000327118"/>
    </source>
</evidence>
<dbReference type="EMBL" id="ML739136">
    <property type="protein sequence ID" value="KAE8352282.1"/>
    <property type="molecule type" value="Genomic_DNA"/>
</dbReference>
<keyword evidence="3" id="KW-1185">Reference proteome</keyword>
<evidence type="ECO:0000256" key="1">
    <source>
        <dbReference type="SAM" id="SignalP"/>
    </source>
</evidence>
<feature type="signal peptide" evidence="1">
    <location>
        <begin position="1"/>
        <end position="31"/>
    </location>
</feature>
<name>A0A5N6Z3M9_9EURO</name>
<organism evidence="2 3">
    <name type="scientific">Aspergillus coremiiformis</name>
    <dbReference type="NCBI Taxonomy" id="138285"/>
    <lineage>
        <taxon>Eukaryota</taxon>
        <taxon>Fungi</taxon>
        <taxon>Dikarya</taxon>
        <taxon>Ascomycota</taxon>
        <taxon>Pezizomycotina</taxon>
        <taxon>Eurotiomycetes</taxon>
        <taxon>Eurotiomycetidae</taxon>
        <taxon>Eurotiales</taxon>
        <taxon>Aspergillaceae</taxon>
        <taxon>Aspergillus</taxon>
        <taxon>Aspergillus subgen. Circumdati</taxon>
    </lineage>
</organism>
<dbReference type="AlphaFoldDB" id="A0A5N6Z3M9"/>
<dbReference type="Proteomes" id="UP000327118">
    <property type="component" value="Unassembled WGS sequence"/>
</dbReference>
<reference evidence="3" key="1">
    <citation type="submission" date="2019-04" db="EMBL/GenBank/DDBJ databases">
        <title>Friends and foes A comparative genomics studyof 23 Aspergillus species from section Flavi.</title>
        <authorList>
            <consortium name="DOE Joint Genome Institute"/>
            <person name="Kjaerbolling I."/>
            <person name="Vesth T."/>
            <person name="Frisvad J.C."/>
            <person name="Nybo J.L."/>
            <person name="Theobald S."/>
            <person name="Kildgaard S."/>
            <person name="Isbrandt T."/>
            <person name="Kuo A."/>
            <person name="Sato A."/>
            <person name="Lyhne E.K."/>
            <person name="Kogle M.E."/>
            <person name="Wiebenga A."/>
            <person name="Kun R.S."/>
            <person name="Lubbers R.J."/>
            <person name="Makela M.R."/>
            <person name="Barry K."/>
            <person name="Chovatia M."/>
            <person name="Clum A."/>
            <person name="Daum C."/>
            <person name="Haridas S."/>
            <person name="He G."/>
            <person name="LaButti K."/>
            <person name="Lipzen A."/>
            <person name="Mondo S."/>
            <person name="Riley R."/>
            <person name="Salamov A."/>
            <person name="Simmons B.A."/>
            <person name="Magnuson J.K."/>
            <person name="Henrissat B."/>
            <person name="Mortensen U.H."/>
            <person name="Larsen T.O."/>
            <person name="Devries R.P."/>
            <person name="Grigoriev I.V."/>
            <person name="Machida M."/>
            <person name="Baker S.E."/>
            <person name="Andersen M.R."/>
        </authorList>
    </citation>
    <scope>NUCLEOTIDE SEQUENCE [LARGE SCALE GENOMIC DNA]</scope>
    <source>
        <strain evidence="3">CBS 553.77</strain>
    </source>
</reference>
<keyword evidence="1" id="KW-0732">Signal</keyword>
<evidence type="ECO:0008006" key="4">
    <source>
        <dbReference type="Google" id="ProtNLM"/>
    </source>
</evidence>
<accession>A0A5N6Z3M9</accession>
<feature type="chain" id="PRO_5025044429" description="Secreted protein" evidence="1">
    <location>
        <begin position="32"/>
        <end position="159"/>
    </location>
</feature>
<proteinExistence type="predicted"/>
<protein>
    <recommendedName>
        <fullName evidence="4">Secreted protein</fullName>
    </recommendedName>
</protein>
<gene>
    <name evidence="2" type="ORF">BDV28DRAFT_5001</name>
</gene>
<sequence>MKNDRPQMFPLSCTLSSLVVMTVLWFQSATCVKMEWNCCGSGQSVVRILFSLVMLYGQATTPYRLCFLLDPFCPILQINLQIIAEQVSSSLIPSQGPSSPSLLLNLSNLQLLLRYHSQSHKSRESTALARYYASTNRRQSAVGLKALTAFDKLSAKRAD</sequence>